<dbReference type="Pfam" id="PF22679">
    <property type="entry name" value="T1R_D3-like"/>
    <property type="match status" value="1"/>
</dbReference>
<evidence type="ECO:0000259" key="1">
    <source>
        <dbReference type="SMART" id="SM00487"/>
    </source>
</evidence>
<protein>
    <submittedName>
        <fullName evidence="2">Type I restriction endonuclease subunit R</fullName>
    </submittedName>
</protein>
<comment type="caution">
    <text evidence="2">The sequence shown here is derived from an EMBL/GenBank/DDBJ whole genome shotgun (WGS) entry which is preliminary data.</text>
</comment>
<dbReference type="AlphaFoldDB" id="A0A5D6VBH0"/>
<keyword evidence="2" id="KW-0540">Nuclease</keyword>
<dbReference type="RefSeq" id="WP_149069917.1">
    <property type="nucleotide sequence ID" value="NZ_VTHL01000003.1"/>
</dbReference>
<keyword evidence="3" id="KW-1185">Reference proteome</keyword>
<dbReference type="GO" id="GO:0003677">
    <property type="term" value="F:DNA binding"/>
    <property type="evidence" value="ECO:0007669"/>
    <property type="project" value="UniProtKB-KW"/>
</dbReference>
<accession>A0A5D6VBH0</accession>
<dbReference type="GO" id="GO:0005524">
    <property type="term" value="F:ATP binding"/>
    <property type="evidence" value="ECO:0007669"/>
    <property type="project" value="UniProtKB-KW"/>
</dbReference>
<dbReference type="SMART" id="SM00487">
    <property type="entry name" value="DEXDc"/>
    <property type="match status" value="1"/>
</dbReference>
<dbReference type="Gene3D" id="3.40.50.300">
    <property type="entry name" value="P-loop containing nucleotide triphosphate hydrolases"/>
    <property type="match status" value="2"/>
</dbReference>
<sequence length="1095" mass="126432">MNELELQDKYLMQFLCEKPEGLRYREVKANTVSPQFFIVADLQHFLRDTTLNEDNYRKLLRKFGDEKALMAALMTELNQRIRESANMAVFLNSNKSITFEGVKLHLFYPSGSETYEDRLFEENVFSVVQELPYTYQHEGKNRFSFRPDITFFLNGIFLGYSELKSTYSNQNARDHGRRKIARDYAQAVHTYHDLAAGNDVAQTIRRDLLKIFEKAIHITTTDVQDTYVTRQLSQQFDELRAGIASGGYDPDEYQKKVFRDFKPYPLRDPKASRTQRFEEVFRALYDKKMIEKEILYYNFIERELIKKEGSNQKEYKHSDGQLISPRPKQKFGADKVLGKIDELLAHETEPDYFLNKLREDLKARGLGLAQIEELVAKREKYQNNKNVYSLLLQYAAGFGKSNIIGWAALQLKDLRRDSRYVYDKVLLVVDRVQLRDQLDTKMHNLNIQKSMFVEASSKASFLKALSGDTRIVVVNLQKFGRVNDALTPEVLAKLSSLRVAFLIDEIHRSNSGDQHAGMMNVFDELQTVFDANATAQGQPPRKKNLIVGFTATPSDHTLARFGEFSSYAENRPIWVPFDAYTMREAIEEGFILNPLRGLVPVSAKMFFELPDNELEGFEGDTSYEAIPEDTDTGVDADGKKYAIRKKRIYENPDRIAAIAKFVAERLVTSVYHTIRGTAKAMLAVSSIPAAIRYKRLIDQEYQKLVAQKKYERFKDAPIYIVYSSGGQDHLSATSLNGGLSEEAVLQNFTVKKNGLIIVVDKLQTGFDEKKLHTLFLDKEIRDINAIQTISRVNRTAKYKHDCKIVDFSYKNINISNIQKAFEHFSNVVVSDFDPLGNEEKLGIHYAYLKQHDLFVAHYEAFLRHEQGDRDVQPILEMQNSFATYARNQPKEASELKGKIGKYFRILNLIEGVIELEAKYCEPAFLKFWQKFNQEYNSVHKPAKIADDVEIYFDNKIGIVAPADYEAKVKRKPPVVSEDQAPFGKKYKFNILKVIEKRNQEEEAIEELIKDFEAKIELFFAYVRTDDTGKRVIAKMRDGAAAIDPEEIYEDFSKLYRKFVRRQKEALGEFFIKETQDIVNQLCADFEKTLNTADLR</sequence>
<dbReference type="InterPro" id="IPR055180">
    <property type="entry name" value="HsdR_RecA-like_helicase_dom_2"/>
</dbReference>
<dbReference type="Gene3D" id="3.90.1570.50">
    <property type="match status" value="1"/>
</dbReference>
<keyword evidence="2" id="KW-0255">Endonuclease</keyword>
<feature type="domain" description="Helicase ATP-binding" evidence="1">
    <location>
        <begin position="353"/>
        <end position="578"/>
    </location>
</feature>
<reference evidence="2 3" key="1">
    <citation type="submission" date="2019-08" db="EMBL/GenBank/DDBJ databases">
        <authorList>
            <person name="Seo M.-J."/>
        </authorList>
    </citation>
    <scope>NUCLEOTIDE SEQUENCE [LARGE SCALE GENOMIC DNA]</scope>
    <source>
        <strain evidence="2 3">KIGAM108</strain>
    </source>
</reference>
<dbReference type="EMBL" id="VTHL01000003">
    <property type="protein sequence ID" value="TYZ12680.1"/>
    <property type="molecule type" value="Genomic_DNA"/>
</dbReference>
<dbReference type="InterPro" id="IPR027417">
    <property type="entry name" value="P-loop_NTPase"/>
</dbReference>
<gene>
    <name evidence="2" type="ORF">FY528_05155</name>
</gene>
<evidence type="ECO:0000313" key="3">
    <source>
        <dbReference type="Proteomes" id="UP000322791"/>
    </source>
</evidence>
<dbReference type="SUPFAM" id="SSF52540">
    <property type="entry name" value="P-loop containing nucleoside triphosphate hydrolases"/>
    <property type="match status" value="1"/>
</dbReference>
<evidence type="ECO:0000313" key="2">
    <source>
        <dbReference type="EMBL" id="TYZ12680.1"/>
    </source>
</evidence>
<name>A0A5D6VBH0_9BACT</name>
<organism evidence="2 3">
    <name type="scientific">Hymenobacter lutimineralis</name>
    <dbReference type="NCBI Taxonomy" id="2606448"/>
    <lineage>
        <taxon>Bacteria</taxon>
        <taxon>Pseudomonadati</taxon>
        <taxon>Bacteroidota</taxon>
        <taxon>Cytophagia</taxon>
        <taxon>Cytophagales</taxon>
        <taxon>Hymenobacteraceae</taxon>
        <taxon>Hymenobacter</taxon>
    </lineage>
</organism>
<dbReference type="Pfam" id="PF04313">
    <property type="entry name" value="HSDR_N"/>
    <property type="match status" value="1"/>
</dbReference>
<keyword evidence="2" id="KW-0378">Hydrolase</keyword>
<dbReference type="InterPro" id="IPR014001">
    <property type="entry name" value="Helicase_ATP-bd"/>
</dbReference>
<dbReference type="PANTHER" id="PTHR42927">
    <property type="entry name" value="HELICASE SUPERFAMILY 1 AND 2 DOMAIN-CONTAINING PROTEIN"/>
    <property type="match status" value="1"/>
</dbReference>
<dbReference type="GO" id="GO:0009035">
    <property type="term" value="F:type I site-specific deoxyribonuclease activity"/>
    <property type="evidence" value="ECO:0007669"/>
    <property type="project" value="UniProtKB-EC"/>
</dbReference>
<dbReference type="GO" id="GO:0009307">
    <property type="term" value="P:DNA restriction-modification system"/>
    <property type="evidence" value="ECO:0007669"/>
    <property type="project" value="UniProtKB-KW"/>
</dbReference>
<dbReference type="Pfam" id="PF18766">
    <property type="entry name" value="SWI2_SNF2"/>
    <property type="match status" value="1"/>
</dbReference>
<dbReference type="InterPro" id="IPR007409">
    <property type="entry name" value="Restrct_endonuc_type1_HsdR_N"/>
</dbReference>
<dbReference type="PANTHER" id="PTHR42927:SF1">
    <property type="entry name" value="HELICASE SUPERFAMILY 1 AND 2 DOMAIN-CONTAINING PROTEIN"/>
    <property type="match status" value="1"/>
</dbReference>
<dbReference type="InterPro" id="IPR040980">
    <property type="entry name" value="SWI2_SNF2"/>
</dbReference>
<proteinExistence type="predicted"/>
<dbReference type="Proteomes" id="UP000322791">
    <property type="component" value="Unassembled WGS sequence"/>
</dbReference>